<name>A0A0C2TFZ8_AMAMK</name>
<dbReference type="InParanoid" id="A0A0C2TFZ8"/>
<organism evidence="2 3">
    <name type="scientific">Amanita muscaria (strain Koide BX008)</name>
    <dbReference type="NCBI Taxonomy" id="946122"/>
    <lineage>
        <taxon>Eukaryota</taxon>
        <taxon>Fungi</taxon>
        <taxon>Dikarya</taxon>
        <taxon>Basidiomycota</taxon>
        <taxon>Agaricomycotina</taxon>
        <taxon>Agaricomycetes</taxon>
        <taxon>Agaricomycetidae</taxon>
        <taxon>Agaricales</taxon>
        <taxon>Pluteineae</taxon>
        <taxon>Amanitaceae</taxon>
        <taxon>Amanita</taxon>
    </lineage>
</organism>
<reference evidence="2 3" key="1">
    <citation type="submission" date="2014-04" db="EMBL/GenBank/DDBJ databases">
        <title>Evolutionary Origins and Diversification of the Mycorrhizal Mutualists.</title>
        <authorList>
            <consortium name="DOE Joint Genome Institute"/>
            <consortium name="Mycorrhizal Genomics Consortium"/>
            <person name="Kohler A."/>
            <person name="Kuo A."/>
            <person name="Nagy L.G."/>
            <person name="Floudas D."/>
            <person name="Copeland A."/>
            <person name="Barry K.W."/>
            <person name="Cichocki N."/>
            <person name="Veneault-Fourrey C."/>
            <person name="LaButti K."/>
            <person name="Lindquist E.A."/>
            <person name="Lipzen A."/>
            <person name="Lundell T."/>
            <person name="Morin E."/>
            <person name="Murat C."/>
            <person name="Riley R."/>
            <person name="Ohm R."/>
            <person name="Sun H."/>
            <person name="Tunlid A."/>
            <person name="Henrissat B."/>
            <person name="Grigoriev I.V."/>
            <person name="Hibbett D.S."/>
            <person name="Martin F."/>
        </authorList>
    </citation>
    <scope>NUCLEOTIDE SEQUENCE [LARGE SCALE GENOMIC DNA]</scope>
    <source>
        <strain evidence="2 3">Koide BX008</strain>
    </source>
</reference>
<feature type="compositionally biased region" description="Polar residues" evidence="1">
    <location>
        <begin position="52"/>
        <end position="64"/>
    </location>
</feature>
<evidence type="ECO:0000313" key="3">
    <source>
        <dbReference type="Proteomes" id="UP000054549"/>
    </source>
</evidence>
<keyword evidence="3" id="KW-1185">Reference proteome</keyword>
<dbReference type="AlphaFoldDB" id="A0A0C2TFZ8"/>
<evidence type="ECO:0000313" key="2">
    <source>
        <dbReference type="EMBL" id="KIL65799.1"/>
    </source>
</evidence>
<dbReference type="EMBL" id="KN818240">
    <property type="protein sequence ID" value="KIL65799.1"/>
    <property type="molecule type" value="Genomic_DNA"/>
</dbReference>
<feature type="compositionally biased region" description="Low complexity" evidence="1">
    <location>
        <begin position="22"/>
        <end position="40"/>
    </location>
</feature>
<sequence>MEAQHLAYPVKEAAQSGNTHASSTKSGGSGFTTNGSESTTAGGDMARIVVNTPHTSGHLDSSSSEPHRVRDRESGSPMPPFHDESGTDSMSGPSLELSATNEQIFGYSQAKPRRSAERTRWKSLRVR</sequence>
<protein>
    <submittedName>
        <fullName evidence="2">Uncharacterized protein</fullName>
    </submittedName>
</protein>
<feature type="region of interest" description="Disordered" evidence="1">
    <location>
        <begin position="1"/>
        <end position="127"/>
    </location>
</feature>
<feature type="compositionally biased region" description="Basic and acidic residues" evidence="1">
    <location>
        <begin position="65"/>
        <end position="74"/>
    </location>
</feature>
<dbReference type="Proteomes" id="UP000054549">
    <property type="component" value="Unassembled WGS sequence"/>
</dbReference>
<gene>
    <name evidence="2" type="ORF">M378DRAFT_161818</name>
</gene>
<accession>A0A0C2TFZ8</accession>
<proteinExistence type="predicted"/>
<dbReference type="HOGENOM" id="CLU_1969980_0_0_1"/>
<feature type="compositionally biased region" description="Polar residues" evidence="1">
    <location>
        <begin position="87"/>
        <end position="103"/>
    </location>
</feature>
<evidence type="ECO:0000256" key="1">
    <source>
        <dbReference type="SAM" id="MobiDB-lite"/>
    </source>
</evidence>